<dbReference type="Proteomes" id="UP000007151">
    <property type="component" value="Unassembled WGS sequence"/>
</dbReference>
<dbReference type="EMBL" id="AGBW02012993">
    <property type="protein sequence ID" value="OWR44115.1"/>
    <property type="molecule type" value="Genomic_DNA"/>
</dbReference>
<dbReference type="PANTHER" id="PTHR44099">
    <property type="entry name" value="RABCONNECTIN-3B, ISOFORM A"/>
    <property type="match status" value="1"/>
</dbReference>
<organism evidence="5 6">
    <name type="scientific">Danaus plexippus plexippus</name>
    <dbReference type="NCBI Taxonomy" id="278856"/>
    <lineage>
        <taxon>Eukaryota</taxon>
        <taxon>Metazoa</taxon>
        <taxon>Ecdysozoa</taxon>
        <taxon>Arthropoda</taxon>
        <taxon>Hexapoda</taxon>
        <taxon>Insecta</taxon>
        <taxon>Pterygota</taxon>
        <taxon>Neoptera</taxon>
        <taxon>Endopterygota</taxon>
        <taxon>Lepidoptera</taxon>
        <taxon>Glossata</taxon>
        <taxon>Ditrysia</taxon>
        <taxon>Papilionoidea</taxon>
        <taxon>Nymphalidae</taxon>
        <taxon>Danainae</taxon>
        <taxon>Danaini</taxon>
        <taxon>Danaina</taxon>
        <taxon>Danaus</taxon>
        <taxon>Danaus</taxon>
    </lineage>
</organism>
<dbReference type="PANTHER" id="PTHR44099:SF4">
    <property type="entry name" value="RABCONNECTIN-3B, ISOFORM A"/>
    <property type="match status" value="1"/>
</dbReference>
<dbReference type="InterPro" id="IPR036322">
    <property type="entry name" value="WD40_repeat_dom_sf"/>
</dbReference>
<evidence type="ECO:0000259" key="4">
    <source>
        <dbReference type="Pfam" id="PF12894"/>
    </source>
</evidence>
<evidence type="ECO:0000256" key="1">
    <source>
        <dbReference type="ARBA" id="ARBA00022574"/>
    </source>
</evidence>
<dbReference type="InterPro" id="IPR001680">
    <property type="entry name" value="WD40_rpt"/>
</dbReference>
<gene>
    <name evidence="5" type="ORF">KGM_212483B</name>
</gene>
<feature type="repeat" description="WD" evidence="3">
    <location>
        <begin position="77"/>
        <end position="118"/>
    </location>
</feature>
<dbReference type="PROSITE" id="PS00678">
    <property type="entry name" value="WD_REPEATS_1"/>
    <property type="match status" value="1"/>
</dbReference>
<accession>A0A212ERK9</accession>
<dbReference type="SMART" id="SM00320">
    <property type="entry name" value="WD40"/>
    <property type="match status" value="2"/>
</dbReference>
<feature type="domain" description="Anaphase-promoting complex subunit 4-like WD40" evidence="4">
    <location>
        <begin position="58"/>
        <end position="115"/>
    </location>
</feature>
<keyword evidence="1 3" id="KW-0853">WD repeat</keyword>
<proteinExistence type="predicted"/>
<evidence type="ECO:0000256" key="3">
    <source>
        <dbReference type="PROSITE-ProRule" id="PRU00221"/>
    </source>
</evidence>
<reference evidence="5 6" key="1">
    <citation type="journal article" date="2011" name="Cell">
        <title>The monarch butterfly genome yields insights into long-distance migration.</title>
        <authorList>
            <person name="Zhan S."/>
            <person name="Merlin C."/>
            <person name="Boore J.L."/>
            <person name="Reppert S.M."/>
        </authorList>
    </citation>
    <scope>NUCLEOTIDE SEQUENCE [LARGE SCALE GENOMIC DNA]</scope>
    <source>
        <strain evidence="5">F-2</strain>
    </source>
</reference>
<dbReference type="PROSITE" id="PS50082">
    <property type="entry name" value="WD_REPEATS_2"/>
    <property type="match status" value="1"/>
</dbReference>
<evidence type="ECO:0000256" key="2">
    <source>
        <dbReference type="ARBA" id="ARBA00022737"/>
    </source>
</evidence>
<dbReference type="Gene3D" id="2.130.10.10">
    <property type="entry name" value="YVTN repeat-like/Quinoprotein amine dehydrogenase"/>
    <property type="match status" value="1"/>
</dbReference>
<dbReference type="KEGG" id="dpl:KGM_212483B"/>
<dbReference type="InParanoid" id="A0A212ERK9"/>
<evidence type="ECO:0000313" key="6">
    <source>
        <dbReference type="Proteomes" id="UP000007151"/>
    </source>
</evidence>
<dbReference type="InterPro" id="IPR015943">
    <property type="entry name" value="WD40/YVTN_repeat-like_dom_sf"/>
</dbReference>
<keyword evidence="6" id="KW-1185">Reference proteome</keyword>
<dbReference type="InterPro" id="IPR024977">
    <property type="entry name" value="Apc4-like_WD40_dom"/>
</dbReference>
<sequence length="364" mass="39774">YDKAHLVSGGIDFAVCLWDLFSGALLHRFCVHAGEITQLIVPPQNCTPRIQKCICSVASDHSVTLLSLSERKCVTLASRHLFPVVTIKWRPADDFMVVGCSDGTVYVWQMETGHLDRVLHGMIAEEVLGACDEAVADELGGAVGGGDLQGLANPAVHFFRGLRHRNLTAMRAATQRGLAALQVADRSGNAGPLAEPARARRAPLTVQGFRSNPADPESHILFFDIEGLIVELLSEEYSAMSPASLEAAGLITSEYMKVAALTQSASPDAAKRISDFFGRVKDKAGDMERLLKEKDKHGILAKMKEGAETMQTKLQAKAEQLKGQMEHKEYAYALAKAVEIQVNKPLLNTNEVDFKYQTIKIIFE</sequence>
<protein>
    <submittedName>
        <fullName evidence="5">WD repeat protein 7</fullName>
    </submittedName>
</protein>
<keyword evidence="2" id="KW-0677">Repeat</keyword>
<comment type="caution">
    <text evidence="5">The sequence shown here is derived from an EMBL/GenBank/DDBJ whole genome shotgun (WGS) entry which is preliminary data.</text>
</comment>
<dbReference type="InterPro" id="IPR049916">
    <property type="entry name" value="WDR72-like"/>
</dbReference>
<dbReference type="SUPFAM" id="SSF50978">
    <property type="entry name" value="WD40 repeat-like"/>
    <property type="match status" value="1"/>
</dbReference>
<name>A0A212ERK9_DANPL</name>
<dbReference type="PROSITE" id="PS50294">
    <property type="entry name" value="WD_REPEATS_REGION"/>
    <property type="match status" value="1"/>
</dbReference>
<evidence type="ECO:0000313" key="5">
    <source>
        <dbReference type="EMBL" id="OWR44115.1"/>
    </source>
</evidence>
<dbReference type="STRING" id="278856.A0A212ERK9"/>
<dbReference type="GO" id="GO:0005737">
    <property type="term" value="C:cytoplasm"/>
    <property type="evidence" value="ECO:0007669"/>
    <property type="project" value="TreeGrafter"/>
</dbReference>
<dbReference type="AlphaFoldDB" id="A0A212ERK9"/>
<dbReference type="InterPro" id="IPR019775">
    <property type="entry name" value="WD40_repeat_CS"/>
</dbReference>
<feature type="non-terminal residue" evidence="5">
    <location>
        <position position="1"/>
    </location>
</feature>
<dbReference type="Pfam" id="PF12894">
    <property type="entry name" value="ANAPC4_WD40"/>
    <property type="match status" value="1"/>
</dbReference>